<dbReference type="RefSeq" id="WP_275566026.1">
    <property type="nucleotide sequence ID" value="NZ_JARGYC010000006.1"/>
</dbReference>
<evidence type="ECO:0000313" key="2">
    <source>
        <dbReference type="EMBL" id="MDF0599886.1"/>
    </source>
</evidence>
<keyword evidence="3" id="KW-1185">Reference proteome</keyword>
<organism evidence="2 3">
    <name type="scientific">Psychromarinibacter sediminicola</name>
    <dbReference type="NCBI Taxonomy" id="3033385"/>
    <lineage>
        <taxon>Bacteria</taxon>
        <taxon>Pseudomonadati</taxon>
        <taxon>Pseudomonadota</taxon>
        <taxon>Alphaproteobacteria</taxon>
        <taxon>Rhodobacterales</taxon>
        <taxon>Paracoccaceae</taxon>
        <taxon>Psychromarinibacter</taxon>
    </lineage>
</organism>
<feature type="chain" id="PRO_5042008508" description="Lysozyme inhibitor LprI N-terminal domain-containing protein" evidence="1">
    <location>
        <begin position="20"/>
        <end position="187"/>
    </location>
</feature>
<name>A0AAE3NP72_9RHOB</name>
<evidence type="ECO:0000256" key="1">
    <source>
        <dbReference type="SAM" id="SignalP"/>
    </source>
</evidence>
<reference evidence="2" key="1">
    <citation type="submission" date="2023-03" db="EMBL/GenBank/DDBJ databases">
        <title>Multiphase analysis and comparison of six strains from genera Psychromarinibacter, Lutimaribacter, and Maritimibacter, including a novel species: Psychromarinibacter sediminicola sp. nov.</title>
        <authorList>
            <person name="Wang Y.-H."/>
            <person name="Ye M.-Q."/>
            <person name="Du Z.-J."/>
        </authorList>
    </citation>
    <scope>NUCLEOTIDE SEQUENCE</scope>
    <source>
        <strain evidence="2">C21-152</strain>
    </source>
</reference>
<proteinExistence type="predicted"/>
<dbReference type="Proteomes" id="UP001220964">
    <property type="component" value="Unassembled WGS sequence"/>
</dbReference>
<accession>A0AAE3NP72</accession>
<protein>
    <recommendedName>
        <fullName evidence="4">Lysozyme inhibitor LprI N-terminal domain-containing protein</fullName>
    </recommendedName>
</protein>
<gene>
    <name evidence="2" type="ORF">P1J78_03985</name>
</gene>
<dbReference type="GO" id="GO:0005576">
    <property type="term" value="C:extracellular region"/>
    <property type="evidence" value="ECO:0007669"/>
    <property type="project" value="TreeGrafter"/>
</dbReference>
<sequence length="187" mass="20476">MRLIGMLGAVLLASATAEARPWCGKSGLNPTELTICGSQYLRDLDATMVRLYDEAKLVTHVSGQGDWLRARNACGTGYACIESAYLSRISHLRGLADSAKVFNPRPWCNAGRLNLTERTVCGNAMLRDLDAELQYVHDLAAARGEAYGQATWLRQGRDACGGSVSCIEYAYRGRISVLRERLAKYGL</sequence>
<dbReference type="EMBL" id="JARGYC010000006">
    <property type="protein sequence ID" value="MDF0599886.1"/>
    <property type="molecule type" value="Genomic_DNA"/>
</dbReference>
<dbReference type="PANTHER" id="PTHR37549:SF1">
    <property type="entry name" value="LIPOPROTEIN LPRI"/>
    <property type="match status" value="1"/>
</dbReference>
<feature type="signal peptide" evidence="1">
    <location>
        <begin position="1"/>
        <end position="19"/>
    </location>
</feature>
<dbReference type="InterPro" id="IPR052755">
    <property type="entry name" value="Lysozyme_Inhibitor_LprI"/>
</dbReference>
<keyword evidence="1" id="KW-0732">Signal</keyword>
<evidence type="ECO:0000313" key="3">
    <source>
        <dbReference type="Proteomes" id="UP001220964"/>
    </source>
</evidence>
<dbReference type="AlphaFoldDB" id="A0AAE3NP72"/>
<comment type="caution">
    <text evidence="2">The sequence shown here is derived from an EMBL/GenBank/DDBJ whole genome shotgun (WGS) entry which is preliminary data.</text>
</comment>
<evidence type="ECO:0008006" key="4">
    <source>
        <dbReference type="Google" id="ProtNLM"/>
    </source>
</evidence>
<dbReference type="PANTHER" id="PTHR37549">
    <property type="entry name" value="LIPOPROTEIN LPRI"/>
    <property type="match status" value="1"/>
</dbReference>